<sequence length="1017" mass="114601">MDTKFNPSPELSSHQHTGFLQRFFMQVDKLPDKIAIITPEKMLTYHALAKQAEIIAQVLQSKGVTRETPVAILLPPGIEQIISQTGILIAQGSCVPLDPNMPEDRLNDMLDDLQIQWTIVTSREKHTNLHTTPLDFHDLTLNQQHINSTYDDISSEHRTHILFTSGTTGKPKAVEIEAKGILRLVVNTHYINFTPDDRIACIANPTFDASLFEIWGTLLNGATTVIIAKEDVLNIQYFQQELIRQKITIMFITASLFNLVATTFPQAFRFFRYLLVGGEALNPHTLKLILDNAPPQHLLNGYGPTESTTFAMTHDIQTDDLTSGSVPIGKPIDRTTAFILDDCLQPVVQGDIGHLYIGGDGLARGYWNRDALNKERFVNVSLPGYSTPVRLYQTGDLSLQRDDGVFMYYGRIDNQVKIRGHRIELEEIECQVLKSGQVKATSVILVKKENAEPFLAAFIVPLDPSSFKTDILDKKLHQYLPGYMLPRLFIVDTIPLTPTGKADKQRLLMQLVESIVTVERPDMFNDTEYALLLIWRKVLNKTVIDLDDNFFHLGGSSLQAASLVIELGRQFTRHFSVQTLYDAPTLRKLANIISQKNVSRQQNEVAQWLQDAKLPDDIQALSGDLQNWSMLKGATVLLTGATGYLGAFFLRDLLAMPNIKQIICLIRATDEMTARLRIEQNLLQYGLWDPAFNQRITIITGDLSLPKLGLNDDLYHSLAVDSDVIFHLGAHVNYIQPYQAHRAGNIEGTLNILRLATLSKPIPLHYVSTIAAYGPAGLFNKVSRIYENDDLKPFLEGLKYDSGYSQSQWVVEQFVWEANKRGIPLSVYRPGFIIGDSVNGRGNPKDFVSRLIRGCIAIGAYPILPHQRKEFIPVDYVSAALLTIAKDNNNLGQAYHLVPPNHAQSIDLDHFFELLCKSGYRLQKLPYSEWITRLDADPGLYDNPLMPLLPMLSETVYQKQTRWEVYENMPAYDASNTQAALATANSHLKFTPMDKHLLLLHLDFWRRNGLLPDNNGQ</sequence>
<name>A0AAW3WR72_SERFO</name>
<organism evidence="4 5">
    <name type="scientific">Serratia fonticola</name>
    <dbReference type="NCBI Taxonomy" id="47917"/>
    <lineage>
        <taxon>Bacteria</taxon>
        <taxon>Pseudomonadati</taxon>
        <taxon>Pseudomonadota</taxon>
        <taxon>Gammaproteobacteria</taxon>
        <taxon>Enterobacterales</taxon>
        <taxon>Yersiniaceae</taxon>
        <taxon>Serratia</taxon>
    </lineage>
</organism>
<dbReference type="AlphaFoldDB" id="A0AAW3WR72"/>
<dbReference type="SUPFAM" id="SSF56801">
    <property type="entry name" value="Acetyl-CoA synthetase-like"/>
    <property type="match status" value="1"/>
</dbReference>
<dbReference type="PANTHER" id="PTHR44845">
    <property type="entry name" value="CARRIER DOMAIN-CONTAINING PROTEIN"/>
    <property type="match status" value="1"/>
</dbReference>
<dbReference type="Gene3D" id="3.40.50.720">
    <property type="entry name" value="NAD(P)-binding Rossmann-like Domain"/>
    <property type="match status" value="1"/>
</dbReference>
<dbReference type="InterPro" id="IPR045851">
    <property type="entry name" value="AMP-bd_C_sf"/>
</dbReference>
<comment type="caution">
    <text evidence="4">The sequence shown here is derived from an EMBL/GenBank/DDBJ whole genome shotgun (WGS) entry which is preliminary data.</text>
</comment>
<dbReference type="EMBL" id="JACNYO010000015">
    <property type="protein sequence ID" value="MBC3213499.1"/>
    <property type="molecule type" value="Genomic_DNA"/>
</dbReference>
<evidence type="ECO:0000313" key="4">
    <source>
        <dbReference type="EMBL" id="MBC3213499.1"/>
    </source>
</evidence>
<dbReference type="InterPro" id="IPR036291">
    <property type="entry name" value="NAD(P)-bd_dom_sf"/>
</dbReference>
<proteinExistence type="predicted"/>
<dbReference type="PROSITE" id="PS00455">
    <property type="entry name" value="AMP_BINDING"/>
    <property type="match status" value="1"/>
</dbReference>
<evidence type="ECO:0000313" key="5">
    <source>
        <dbReference type="Proteomes" id="UP000659084"/>
    </source>
</evidence>
<dbReference type="InterPro" id="IPR010080">
    <property type="entry name" value="Thioester_reductase-like_dom"/>
</dbReference>
<dbReference type="Gene3D" id="2.30.38.10">
    <property type="entry name" value="Luciferase, Domain 3"/>
    <property type="match status" value="1"/>
</dbReference>
<protein>
    <submittedName>
        <fullName evidence="4">Amino acid adenylation domain-containing protein</fullName>
    </submittedName>
</protein>
<dbReference type="Pfam" id="PF00550">
    <property type="entry name" value="PP-binding"/>
    <property type="match status" value="1"/>
</dbReference>
<dbReference type="Gene3D" id="1.10.1200.10">
    <property type="entry name" value="ACP-like"/>
    <property type="match status" value="1"/>
</dbReference>
<dbReference type="PROSITE" id="PS50075">
    <property type="entry name" value="CARRIER"/>
    <property type="match status" value="1"/>
</dbReference>
<gene>
    <name evidence="4" type="ORF">H8J20_15230</name>
</gene>
<dbReference type="Proteomes" id="UP000659084">
    <property type="component" value="Unassembled WGS sequence"/>
</dbReference>
<dbReference type="InterPro" id="IPR000873">
    <property type="entry name" value="AMP-dep_synth/lig_dom"/>
</dbReference>
<evidence type="ECO:0000256" key="1">
    <source>
        <dbReference type="ARBA" id="ARBA00022450"/>
    </source>
</evidence>
<dbReference type="InterPro" id="IPR020845">
    <property type="entry name" value="AMP-binding_CS"/>
</dbReference>
<feature type="domain" description="Carrier" evidence="3">
    <location>
        <begin position="522"/>
        <end position="597"/>
    </location>
</feature>
<dbReference type="InterPro" id="IPR010071">
    <property type="entry name" value="AA_adenyl_dom"/>
</dbReference>
<reference evidence="4" key="1">
    <citation type="submission" date="2020-08" db="EMBL/GenBank/DDBJ databases">
        <title>Food and environmental bacterial isolates.</title>
        <authorList>
            <person name="Richter L."/>
            <person name="Du Plessis E.M."/>
            <person name="Duvenage S."/>
            <person name="Allam M."/>
            <person name="Korsten L."/>
        </authorList>
    </citation>
    <scope>NUCLEOTIDE SEQUENCE</scope>
    <source>
        <strain evidence="4">UPMP2127</strain>
    </source>
</reference>
<dbReference type="RefSeq" id="WP_179251639.1">
    <property type="nucleotide sequence ID" value="NZ_JACBIV010000001.1"/>
</dbReference>
<evidence type="ECO:0000259" key="3">
    <source>
        <dbReference type="PROSITE" id="PS50075"/>
    </source>
</evidence>
<dbReference type="Pfam" id="PF00501">
    <property type="entry name" value="AMP-binding"/>
    <property type="match status" value="1"/>
</dbReference>
<dbReference type="InterPro" id="IPR013120">
    <property type="entry name" value="FAR_NAD-bd"/>
</dbReference>
<dbReference type="InterPro" id="IPR009081">
    <property type="entry name" value="PP-bd_ACP"/>
</dbReference>
<dbReference type="SUPFAM" id="SSF47336">
    <property type="entry name" value="ACP-like"/>
    <property type="match status" value="1"/>
</dbReference>
<keyword evidence="2" id="KW-0597">Phosphoprotein</keyword>
<dbReference type="SUPFAM" id="SSF51735">
    <property type="entry name" value="NAD(P)-binding Rossmann-fold domains"/>
    <property type="match status" value="1"/>
</dbReference>
<dbReference type="Gene3D" id="3.30.300.30">
    <property type="match status" value="1"/>
</dbReference>
<dbReference type="CDD" id="cd05235">
    <property type="entry name" value="SDR_e1"/>
    <property type="match status" value="1"/>
</dbReference>
<dbReference type="InterPro" id="IPR036736">
    <property type="entry name" value="ACP-like_sf"/>
</dbReference>
<dbReference type="PANTHER" id="PTHR44845:SF6">
    <property type="entry name" value="BETA-ALANINE-ACTIVATING ENZYME"/>
    <property type="match status" value="1"/>
</dbReference>
<accession>A0AAW3WR72</accession>
<dbReference type="Pfam" id="PF07993">
    <property type="entry name" value="NAD_binding_4"/>
    <property type="match status" value="1"/>
</dbReference>
<evidence type="ECO:0000256" key="2">
    <source>
        <dbReference type="ARBA" id="ARBA00022553"/>
    </source>
</evidence>
<keyword evidence="1" id="KW-0596">Phosphopantetheine</keyword>
<dbReference type="Gene3D" id="3.40.50.980">
    <property type="match status" value="2"/>
</dbReference>
<dbReference type="NCBIfam" id="TIGR01746">
    <property type="entry name" value="Thioester-redct"/>
    <property type="match status" value="1"/>
</dbReference>
<dbReference type="NCBIfam" id="TIGR01733">
    <property type="entry name" value="AA-adenyl-dom"/>
    <property type="match status" value="1"/>
</dbReference>